<reference evidence="9" key="1">
    <citation type="submission" date="2020-12" db="EMBL/GenBank/DDBJ databases">
        <title>Vagococcus allomyrinae sp. nov. and Enterococcus lavae sp. nov., isolated from the larvae of Allomyrina dichotoma.</title>
        <authorList>
            <person name="Lee S.D."/>
        </authorList>
    </citation>
    <scope>NUCLEOTIDE SEQUENCE</scope>
    <source>
        <strain evidence="9">BWB3-3</strain>
    </source>
</reference>
<gene>
    <name evidence="9" type="ORF">I6N95_21205</name>
</gene>
<dbReference type="InterPro" id="IPR001078">
    <property type="entry name" value="2-oxoacid_DH_actylTfrase"/>
</dbReference>
<dbReference type="InterPro" id="IPR000089">
    <property type="entry name" value="Biotin_lipoyl"/>
</dbReference>
<comment type="similarity">
    <text evidence="2 6">Belongs to the 2-oxoacid dehydrogenase family.</text>
</comment>
<dbReference type="InterPro" id="IPR004167">
    <property type="entry name" value="PSBD"/>
</dbReference>
<dbReference type="InterPro" id="IPR011053">
    <property type="entry name" value="Single_hybrid_motif"/>
</dbReference>
<keyword evidence="3 6" id="KW-0808">Transferase</keyword>
<dbReference type="PROSITE" id="PS50968">
    <property type="entry name" value="BIOTINYL_LIPOYL"/>
    <property type="match status" value="1"/>
</dbReference>
<evidence type="ECO:0000259" key="7">
    <source>
        <dbReference type="PROSITE" id="PS50968"/>
    </source>
</evidence>
<dbReference type="Gene3D" id="2.40.50.100">
    <property type="match status" value="1"/>
</dbReference>
<dbReference type="PANTHER" id="PTHR43178">
    <property type="entry name" value="DIHYDROLIPOAMIDE ACETYLTRANSFERASE COMPONENT OF PYRUVATE DEHYDROGENASE COMPLEX"/>
    <property type="match status" value="1"/>
</dbReference>
<name>A0A940PGK0_9ENTE</name>
<dbReference type="GO" id="GO:0016407">
    <property type="term" value="F:acetyltransferase activity"/>
    <property type="evidence" value="ECO:0007669"/>
    <property type="project" value="TreeGrafter"/>
</dbReference>
<comment type="cofactor">
    <cofactor evidence="1 6">
        <name>(R)-lipoate</name>
        <dbReference type="ChEBI" id="CHEBI:83088"/>
    </cofactor>
</comment>
<evidence type="ECO:0000256" key="3">
    <source>
        <dbReference type="ARBA" id="ARBA00022679"/>
    </source>
</evidence>
<organism evidence="9 10">
    <name type="scientific">Vagococcus allomyrinae</name>
    <dbReference type="NCBI Taxonomy" id="2794353"/>
    <lineage>
        <taxon>Bacteria</taxon>
        <taxon>Bacillati</taxon>
        <taxon>Bacillota</taxon>
        <taxon>Bacilli</taxon>
        <taxon>Lactobacillales</taxon>
        <taxon>Enterococcaceae</taxon>
        <taxon>Vagococcus</taxon>
    </lineage>
</organism>
<dbReference type="InterPro" id="IPR003016">
    <property type="entry name" value="2-oxoA_DH_lipoyl-BS"/>
</dbReference>
<comment type="caution">
    <text evidence="9">The sequence shown here is derived from an EMBL/GenBank/DDBJ whole genome shotgun (WGS) entry which is preliminary data.</text>
</comment>
<proteinExistence type="inferred from homology"/>
<dbReference type="EC" id="2.3.1.-" evidence="6"/>
<keyword evidence="4 6" id="KW-0450">Lipoyl</keyword>
<keyword evidence="5 6" id="KW-0012">Acyltransferase</keyword>
<dbReference type="EMBL" id="JAEEGA010000017">
    <property type="protein sequence ID" value="MBP1043548.1"/>
    <property type="molecule type" value="Genomic_DNA"/>
</dbReference>
<dbReference type="InterPro" id="IPR023213">
    <property type="entry name" value="CAT-like_dom_sf"/>
</dbReference>
<dbReference type="SUPFAM" id="SSF51230">
    <property type="entry name" value="Single hybrid motif"/>
    <property type="match status" value="1"/>
</dbReference>
<evidence type="ECO:0000256" key="4">
    <source>
        <dbReference type="ARBA" id="ARBA00022823"/>
    </source>
</evidence>
<evidence type="ECO:0000313" key="10">
    <source>
        <dbReference type="Proteomes" id="UP000674938"/>
    </source>
</evidence>
<dbReference type="Pfam" id="PF00364">
    <property type="entry name" value="Biotin_lipoyl"/>
    <property type="match status" value="1"/>
</dbReference>
<dbReference type="GO" id="GO:0031405">
    <property type="term" value="F:lipoic acid binding"/>
    <property type="evidence" value="ECO:0007669"/>
    <property type="project" value="TreeGrafter"/>
</dbReference>
<dbReference type="AlphaFoldDB" id="A0A940PGK0"/>
<evidence type="ECO:0000256" key="1">
    <source>
        <dbReference type="ARBA" id="ARBA00001938"/>
    </source>
</evidence>
<dbReference type="GO" id="GO:0005737">
    <property type="term" value="C:cytoplasm"/>
    <property type="evidence" value="ECO:0007669"/>
    <property type="project" value="TreeGrafter"/>
</dbReference>
<evidence type="ECO:0000259" key="8">
    <source>
        <dbReference type="PROSITE" id="PS51826"/>
    </source>
</evidence>
<dbReference type="Gene3D" id="4.10.320.10">
    <property type="entry name" value="E3-binding domain"/>
    <property type="match status" value="1"/>
</dbReference>
<dbReference type="Proteomes" id="UP000674938">
    <property type="component" value="Unassembled WGS sequence"/>
</dbReference>
<dbReference type="Pfam" id="PF00198">
    <property type="entry name" value="2-oxoacid_dh"/>
    <property type="match status" value="1"/>
</dbReference>
<dbReference type="SUPFAM" id="SSF52777">
    <property type="entry name" value="CoA-dependent acyltransferases"/>
    <property type="match status" value="1"/>
</dbReference>
<feature type="domain" description="Lipoyl-binding" evidence="7">
    <location>
        <begin position="2"/>
        <end position="77"/>
    </location>
</feature>
<evidence type="ECO:0000256" key="5">
    <source>
        <dbReference type="ARBA" id="ARBA00023315"/>
    </source>
</evidence>
<protein>
    <recommendedName>
        <fullName evidence="6">Dihydrolipoamide acetyltransferase component of pyruvate dehydrogenase complex</fullName>
        <ecNumber evidence="6">2.3.1.-</ecNumber>
    </recommendedName>
</protein>
<dbReference type="SUPFAM" id="SSF47005">
    <property type="entry name" value="Peripheral subunit-binding domain of 2-oxo acid dehydrogenase complex"/>
    <property type="match status" value="1"/>
</dbReference>
<keyword evidence="10" id="KW-1185">Reference proteome</keyword>
<feature type="domain" description="Peripheral subunit-binding (PSBD)" evidence="8">
    <location>
        <begin position="118"/>
        <end position="155"/>
    </location>
</feature>
<evidence type="ECO:0000256" key="6">
    <source>
        <dbReference type="RuleBase" id="RU003423"/>
    </source>
</evidence>
<dbReference type="InterPro" id="IPR036625">
    <property type="entry name" value="E3-bd_dom_sf"/>
</dbReference>
<dbReference type="Pfam" id="PF02817">
    <property type="entry name" value="E3_binding"/>
    <property type="match status" value="1"/>
</dbReference>
<dbReference type="PROSITE" id="PS00189">
    <property type="entry name" value="LIPOYL"/>
    <property type="match status" value="1"/>
</dbReference>
<dbReference type="RefSeq" id="WP_209531358.1">
    <property type="nucleotide sequence ID" value="NZ_JAEEGA010000017.1"/>
</dbReference>
<dbReference type="CDD" id="cd06849">
    <property type="entry name" value="lipoyl_domain"/>
    <property type="match status" value="1"/>
</dbReference>
<dbReference type="Gene3D" id="3.30.559.10">
    <property type="entry name" value="Chloramphenicol acetyltransferase-like domain"/>
    <property type="match status" value="1"/>
</dbReference>
<evidence type="ECO:0000313" key="9">
    <source>
        <dbReference type="EMBL" id="MBP1043548.1"/>
    </source>
</evidence>
<dbReference type="PROSITE" id="PS51826">
    <property type="entry name" value="PSBD"/>
    <property type="match status" value="1"/>
</dbReference>
<dbReference type="PANTHER" id="PTHR43178:SF5">
    <property type="entry name" value="LIPOAMIDE ACYLTRANSFERASE COMPONENT OF BRANCHED-CHAIN ALPHA-KETO ACID DEHYDROGENASE COMPLEX, MITOCHONDRIAL"/>
    <property type="match status" value="1"/>
</dbReference>
<accession>A0A940PGK0</accession>
<sequence>MAHEVLMPKLSSTMAEGSITQWFKAEGDPVEVGEAIFEVMTDKIAIEVEAYEEGILLKRYYEIDQSAPINSVVAYIGEFGEEVPEVPEISHTTESDLPEREDKVVTSPVVISVGKGIRATPAARKLAREKGLDLSQIIGSGTNGRIHLSDVQAGSPANKEAVTFNEEVVIPWGGMRRVIADRMTASKNNLPHVTMDAHVDLTEVVRLRQQLLPIIEEQTSQRVSYTEILIKAVTIALKQFPRLNARAMADGIHEFSHVNMGLAVSLEDGLVVPVIKNADLLRLSELTTAVKQAAAKARNGQLTGDQLADGTFTISSLGPGVVRQFNPVINAPEVAILGVSSIYEAPYQTASGGLEMRSCLTLSLSFDHRAIDGAPVAAFLSVLVELLECPYKLLV</sequence>
<evidence type="ECO:0000256" key="2">
    <source>
        <dbReference type="ARBA" id="ARBA00007317"/>
    </source>
</evidence>
<dbReference type="InterPro" id="IPR050743">
    <property type="entry name" value="2-oxoacid_DH_E2_comp"/>
</dbReference>